<dbReference type="OrthoDB" id="5419162at2759"/>
<dbReference type="InterPro" id="IPR052670">
    <property type="entry name" value="UPF0654_domain"/>
</dbReference>
<sequence length="198" mass="21246">MFSLRALRSLPKAKQFSTSATVLSNPGNVIGGYKSALKNPNVSQSAKQHLQEVLDEQFDGGDTEHFSNAPSRGGYGRDDSYSDLSSYSGSRGGYGGHNGKRSSMTDMDDEYHLDISGSRGGMGRGGGSAMMSDGHFRDNGADEYSQMSAPHTGDMGEFDSHGKRHSNVLGGLKATLKNPNVSEEAKQRAKERLENGDF</sequence>
<feature type="region of interest" description="Disordered" evidence="1">
    <location>
        <begin position="59"/>
        <end position="166"/>
    </location>
</feature>
<gene>
    <name evidence="2" type="ORF">PCON_11576</name>
</gene>
<dbReference type="Pfam" id="PF10346">
    <property type="entry name" value="Con-6"/>
    <property type="match status" value="2"/>
</dbReference>
<name>U4L4J2_PYROM</name>
<evidence type="ECO:0000256" key="1">
    <source>
        <dbReference type="SAM" id="MobiDB-lite"/>
    </source>
</evidence>
<dbReference type="AlphaFoldDB" id="U4L4J2"/>
<evidence type="ECO:0000313" key="2">
    <source>
        <dbReference type="EMBL" id="CCX11982.1"/>
    </source>
</evidence>
<accession>U4L4J2</accession>
<feature type="compositionally biased region" description="Gly residues" evidence="1">
    <location>
        <begin position="118"/>
        <end position="128"/>
    </location>
</feature>
<dbReference type="PANTHER" id="PTHR36576">
    <property type="entry name" value="UPF0654 PROTEIN C11D3.01C-RELATED"/>
    <property type="match status" value="1"/>
</dbReference>
<dbReference type="PANTHER" id="PTHR36576:SF1">
    <property type="entry name" value="UPF0654 PROTEIN C11D3.01C-RELATED"/>
    <property type="match status" value="1"/>
</dbReference>
<reference evidence="2 3" key="1">
    <citation type="journal article" date="2013" name="PLoS Genet.">
        <title>The genome and development-dependent transcriptomes of Pyronema confluens: a window into fungal evolution.</title>
        <authorList>
            <person name="Traeger S."/>
            <person name="Altegoer F."/>
            <person name="Freitag M."/>
            <person name="Gabaldon T."/>
            <person name="Kempken F."/>
            <person name="Kumar A."/>
            <person name="Marcet-Houben M."/>
            <person name="Poggeler S."/>
            <person name="Stajich J.E."/>
            <person name="Nowrousian M."/>
        </authorList>
    </citation>
    <scope>NUCLEOTIDE SEQUENCE [LARGE SCALE GENOMIC DNA]</scope>
    <source>
        <strain evidence="3">CBS 100304</strain>
        <tissue evidence="2">Vegetative mycelium</tissue>
    </source>
</reference>
<evidence type="ECO:0000313" key="3">
    <source>
        <dbReference type="Proteomes" id="UP000018144"/>
    </source>
</evidence>
<protein>
    <submittedName>
        <fullName evidence="2">Similar to Conidiation-specific protein 6 acc. no. P34762</fullName>
    </submittedName>
</protein>
<dbReference type="GO" id="GO:0005737">
    <property type="term" value="C:cytoplasm"/>
    <property type="evidence" value="ECO:0007669"/>
    <property type="project" value="TreeGrafter"/>
</dbReference>
<dbReference type="Proteomes" id="UP000018144">
    <property type="component" value="Unassembled WGS sequence"/>
</dbReference>
<proteinExistence type="predicted"/>
<dbReference type="InterPro" id="IPR018824">
    <property type="entry name" value="Conidiation-specific_6"/>
</dbReference>
<dbReference type="EMBL" id="HF935661">
    <property type="protein sequence ID" value="CCX11982.1"/>
    <property type="molecule type" value="Genomic_DNA"/>
</dbReference>
<keyword evidence="3" id="KW-1185">Reference proteome</keyword>
<organism evidence="2 3">
    <name type="scientific">Pyronema omphalodes (strain CBS 100304)</name>
    <name type="common">Pyronema confluens</name>
    <dbReference type="NCBI Taxonomy" id="1076935"/>
    <lineage>
        <taxon>Eukaryota</taxon>
        <taxon>Fungi</taxon>
        <taxon>Dikarya</taxon>
        <taxon>Ascomycota</taxon>
        <taxon>Pezizomycotina</taxon>
        <taxon>Pezizomycetes</taxon>
        <taxon>Pezizales</taxon>
        <taxon>Pyronemataceae</taxon>
        <taxon>Pyronema</taxon>
    </lineage>
</organism>